<dbReference type="AlphaFoldDB" id="A0A0C2ZVH0"/>
<evidence type="ECO:0000313" key="2">
    <source>
        <dbReference type="Proteomes" id="UP000053989"/>
    </source>
</evidence>
<dbReference type="Proteomes" id="UP000053989">
    <property type="component" value="Unassembled WGS sequence"/>
</dbReference>
<organism evidence="1 2">
    <name type="scientific">Scleroderma citrinum Foug A</name>
    <dbReference type="NCBI Taxonomy" id="1036808"/>
    <lineage>
        <taxon>Eukaryota</taxon>
        <taxon>Fungi</taxon>
        <taxon>Dikarya</taxon>
        <taxon>Basidiomycota</taxon>
        <taxon>Agaricomycotina</taxon>
        <taxon>Agaricomycetes</taxon>
        <taxon>Agaricomycetidae</taxon>
        <taxon>Boletales</taxon>
        <taxon>Sclerodermatineae</taxon>
        <taxon>Sclerodermataceae</taxon>
        <taxon>Scleroderma</taxon>
    </lineage>
</organism>
<reference evidence="2" key="2">
    <citation type="submission" date="2015-01" db="EMBL/GenBank/DDBJ databases">
        <title>Evolutionary Origins and Diversification of the Mycorrhizal Mutualists.</title>
        <authorList>
            <consortium name="DOE Joint Genome Institute"/>
            <consortium name="Mycorrhizal Genomics Consortium"/>
            <person name="Kohler A."/>
            <person name="Kuo A."/>
            <person name="Nagy L.G."/>
            <person name="Floudas D."/>
            <person name="Copeland A."/>
            <person name="Barry K.W."/>
            <person name="Cichocki N."/>
            <person name="Veneault-Fourrey C."/>
            <person name="LaButti K."/>
            <person name="Lindquist E.A."/>
            <person name="Lipzen A."/>
            <person name="Lundell T."/>
            <person name="Morin E."/>
            <person name="Murat C."/>
            <person name="Riley R."/>
            <person name="Ohm R."/>
            <person name="Sun H."/>
            <person name="Tunlid A."/>
            <person name="Henrissat B."/>
            <person name="Grigoriev I.V."/>
            <person name="Hibbett D.S."/>
            <person name="Martin F."/>
        </authorList>
    </citation>
    <scope>NUCLEOTIDE SEQUENCE [LARGE SCALE GENOMIC DNA]</scope>
    <source>
        <strain evidence="2">Foug A</strain>
    </source>
</reference>
<dbReference type="InParanoid" id="A0A0C2ZVH0"/>
<reference evidence="1 2" key="1">
    <citation type="submission" date="2014-04" db="EMBL/GenBank/DDBJ databases">
        <authorList>
            <consortium name="DOE Joint Genome Institute"/>
            <person name="Kuo A."/>
            <person name="Kohler A."/>
            <person name="Nagy L.G."/>
            <person name="Floudas D."/>
            <person name="Copeland A."/>
            <person name="Barry K.W."/>
            <person name="Cichocki N."/>
            <person name="Veneault-Fourrey C."/>
            <person name="LaButti K."/>
            <person name="Lindquist E.A."/>
            <person name="Lipzen A."/>
            <person name="Lundell T."/>
            <person name="Morin E."/>
            <person name="Murat C."/>
            <person name="Sun H."/>
            <person name="Tunlid A."/>
            <person name="Henrissat B."/>
            <person name="Grigoriev I.V."/>
            <person name="Hibbett D.S."/>
            <person name="Martin F."/>
            <person name="Nordberg H.P."/>
            <person name="Cantor M.N."/>
            <person name="Hua S.X."/>
        </authorList>
    </citation>
    <scope>NUCLEOTIDE SEQUENCE [LARGE SCALE GENOMIC DNA]</scope>
    <source>
        <strain evidence="1 2">Foug A</strain>
    </source>
</reference>
<protein>
    <submittedName>
        <fullName evidence="1">Uncharacterized protein</fullName>
    </submittedName>
</protein>
<dbReference type="EMBL" id="KN822022">
    <property type="protein sequence ID" value="KIM65483.1"/>
    <property type="molecule type" value="Genomic_DNA"/>
</dbReference>
<name>A0A0C2ZVH0_9AGAM</name>
<gene>
    <name evidence="1" type="ORF">SCLCIDRAFT_22679</name>
</gene>
<accession>A0A0C2ZVH0</accession>
<dbReference type="STRING" id="1036808.A0A0C2ZVH0"/>
<dbReference type="HOGENOM" id="CLU_018294_4_1_1"/>
<evidence type="ECO:0000313" key="1">
    <source>
        <dbReference type="EMBL" id="KIM65483.1"/>
    </source>
</evidence>
<proteinExistence type="predicted"/>
<keyword evidence="2" id="KW-1185">Reference proteome</keyword>
<sequence>MQPHMKPITALKKGLKKLQDQVFTHKASLEAALKANQAISEADEEWLDHDENLVDEEQLVHELDTALDYEAACKNLSPQDKAIVKRLIKITGPVQATKKCPNAHVSSSMPSQKKHAMAKQVGKKENATLQQWIEILDWHYANGKVQTKTVKHFRQVYPNLCLTQPQILEWLKKESTLHTELESSGGLWRNFCTFRAMPRFSVTMRKKYYDVHI</sequence>
<dbReference type="OrthoDB" id="2682730at2759"/>